<keyword evidence="3" id="KW-1185">Reference proteome</keyword>
<keyword evidence="1" id="KW-0472">Membrane</keyword>
<dbReference type="Proteomes" id="UP000184188">
    <property type="component" value="Unassembled WGS sequence"/>
</dbReference>
<dbReference type="RefSeq" id="XP_022577035.1">
    <property type="nucleotide sequence ID" value="XM_022730098.1"/>
</dbReference>
<evidence type="ECO:0000313" key="2">
    <source>
        <dbReference type="EMBL" id="OJJ42525.1"/>
    </source>
</evidence>
<reference evidence="3" key="1">
    <citation type="journal article" date="2017" name="Genome Biol.">
        <title>Comparative genomics reveals high biological diversity and specific adaptations in the industrially and medically important fungal genus Aspergillus.</title>
        <authorList>
            <person name="de Vries R.P."/>
            <person name="Riley R."/>
            <person name="Wiebenga A."/>
            <person name="Aguilar-Osorio G."/>
            <person name="Amillis S."/>
            <person name="Uchima C.A."/>
            <person name="Anderluh G."/>
            <person name="Asadollahi M."/>
            <person name="Askin M."/>
            <person name="Barry K."/>
            <person name="Battaglia E."/>
            <person name="Bayram O."/>
            <person name="Benocci T."/>
            <person name="Braus-Stromeyer S.A."/>
            <person name="Caldana C."/>
            <person name="Canovas D."/>
            <person name="Cerqueira G.C."/>
            <person name="Chen F."/>
            <person name="Chen W."/>
            <person name="Choi C."/>
            <person name="Clum A."/>
            <person name="Dos Santos R.A."/>
            <person name="Damasio A.R."/>
            <person name="Diallinas G."/>
            <person name="Emri T."/>
            <person name="Fekete E."/>
            <person name="Flipphi M."/>
            <person name="Freyberg S."/>
            <person name="Gallo A."/>
            <person name="Gournas C."/>
            <person name="Habgood R."/>
            <person name="Hainaut M."/>
            <person name="Harispe M.L."/>
            <person name="Henrissat B."/>
            <person name="Hilden K.S."/>
            <person name="Hope R."/>
            <person name="Hossain A."/>
            <person name="Karabika E."/>
            <person name="Karaffa L."/>
            <person name="Karanyi Z."/>
            <person name="Krasevec N."/>
            <person name="Kuo A."/>
            <person name="Kusch H."/>
            <person name="LaButti K."/>
            <person name="Lagendijk E.L."/>
            <person name="Lapidus A."/>
            <person name="Levasseur A."/>
            <person name="Lindquist E."/>
            <person name="Lipzen A."/>
            <person name="Logrieco A.F."/>
            <person name="MacCabe A."/>
            <person name="Maekelae M.R."/>
            <person name="Malavazi I."/>
            <person name="Melin P."/>
            <person name="Meyer V."/>
            <person name="Mielnichuk N."/>
            <person name="Miskei M."/>
            <person name="Molnar A.P."/>
            <person name="Mule G."/>
            <person name="Ngan C.Y."/>
            <person name="Orejas M."/>
            <person name="Orosz E."/>
            <person name="Ouedraogo J.P."/>
            <person name="Overkamp K.M."/>
            <person name="Park H.-S."/>
            <person name="Perrone G."/>
            <person name="Piumi F."/>
            <person name="Punt P.J."/>
            <person name="Ram A.F."/>
            <person name="Ramon A."/>
            <person name="Rauscher S."/>
            <person name="Record E."/>
            <person name="Riano-Pachon D.M."/>
            <person name="Robert V."/>
            <person name="Roehrig J."/>
            <person name="Ruller R."/>
            <person name="Salamov A."/>
            <person name="Salih N.S."/>
            <person name="Samson R.A."/>
            <person name="Sandor E."/>
            <person name="Sanguinetti M."/>
            <person name="Schuetze T."/>
            <person name="Sepcic K."/>
            <person name="Shelest E."/>
            <person name="Sherlock G."/>
            <person name="Sophianopoulou V."/>
            <person name="Squina F.M."/>
            <person name="Sun H."/>
            <person name="Susca A."/>
            <person name="Todd R.B."/>
            <person name="Tsang A."/>
            <person name="Unkles S.E."/>
            <person name="van de Wiele N."/>
            <person name="van Rossen-Uffink D."/>
            <person name="Oliveira J.V."/>
            <person name="Vesth T.C."/>
            <person name="Visser J."/>
            <person name="Yu J.-H."/>
            <person name="Zhou M."/>
            <person name="Andersen M.R."/>
            <person name="Archer D.B."/>
            <person name="Baker S.E."/>
            <person name="Benoit I."/>
            <person name="Brakhage A.A."/>
            <person name="Braus G.H."/>
            <person name="Fischer R."/>
            <person name="Frisvad J.C."/>
            <person name="Goldman G.H."/>
            <person name="Houbraken J."/>
            <person name="Oakley B."/>
            <person name="Pocsi I."/>
            <person name="Scazzocchio C."/>
            <person name="Seiboth B."/>
            <person name="vanKuyk P.A."/>
            <person name="Wortman J."/>
            <person name="Dyer P.S."/>
            <person name="Grigoriev I.V."/>
        </authorList>
    </citation>
    <scope>NUCLEOTIDE SEQUENCE [LARGE SCALE GENOMIC DNA]</scope>
    <source>
        <strain evidence="3">CBS 506.65</strain>
    </source>
</reference>
<proteinExistence type="predicted"/>
<protein>
    <submittedName>
        <fullName evidence="2">Uncharacterized protein</fullName>
    </submittedName>
</protein>
<keyword evidence="1" id="KW-0812">Transmembrane</keyword>
<organism evidence="2 3">
    <name type="scientific">Penicilliopsis zonata CBS 506.65</name>
    <dbReference type="NCBI Taxonomy" id="1073090"/>
    <lineage>
        <taxon>Eukaryota</taxon>
        <taxon>Fungi</taxon>
        <taxon>Dikarya</taxon>
        <taxon>Ascomycota</taxon>
        <taxon>Pezizomycotina</taxon>
        <taxon>Eurotiomycetes</taxon>
        <taxon>Eurotiomycetidae</taxon>
        <taxon>Eurotiales</taxon>
        <taxon>Aspergillaceae</taxon>
        <taxon>Penicilliopsis</taxon>
    </lineage>
</organism>
<dbReference type="OrthoDB" id="5427350at2759"/>
<dbReference type="PANTHER" id="PTHR35340:SF5">
    <property type="entry name" value="ASST-DOMAIN-CONTAINING PROTEIN"/>
    <property type="match status" value="1"/>
</dbReference>
<dbReference type="AlphaFoldDB" id="A0A1L9S5T4"/>
<dbReference type="EMBL" id="KV878358">
    <property type="protein sequence ID" value="OJJ42525.1"/>
    <property type="molecule type" value="Genomic_DNA"/>
</dbReference>
<sequence length="602" mass="67769">MSFADRKQWVSPTDGHRRRRVLSLVSVVVVATSILSTLYVFLWPHLVKFRPRLDLTWYDWGLYGFYPSQSYASFEYESPSVEFAHWDPRCDERYTFFAPRGDSIHSPGPMILDAQGELVYLQPNMGVTQDFKVVQYRGESFLAYWEGEEVAGHGDGSWYMLDSTYTQRFEIRPLGGIGGDLHEFMITDNDTALVSIYETIPADLSSIGGPEEGYLIDGVFQEIDIATGELLFEWHASHHYPVNSTYEKLKGRGRDRDSAFDYFHLNSIEKDHEGHYLISARHTHTVTSIDRETGAVRWTLGGRANDFTDASDGAATDFAWQHDARWHGTHTLTLMDNAVHSNSDPAPQSRGMLIDLDVPNRVATLRTAFYHPQQMKVVSQGNVQLVPGSHGPDDDGDHVIVGWGHSAAFTEYTAEGELLCDVHFGASMFFTFGRVVSYRTFKGDWVGRPRTSPSAAVAGDNVYVSWNGATEVATWQLEVWDGEHLDGEQEMAFQPVNQAPRDGFETEIELPAEVHDRFVRVAALDAAGEVLGRTPIVRRAPGWTLAGFFAAQSAGVLVMYVMGGCCLLLGMYWGCHLRMERWRAKQQEYHLVPLRDEEASPE</sequence>
<dbReference type="GeneID" id="34616562"/>
<feature type="transmembrane region" description="Helical" evidence="1">
    <location>
        <begin position="554"/>
        <end position="575"/>
    </location>
</feature>
<dbReference type="STRING" id="1073090.A0A1L9S5T4"/>
<evidence type="ECO:0000256" key="1">
    <source>
        <dbReference type="SAM" id="Phobius"/>
    </source>
</evidence>
<dbReference type="VEuPathDB" id="FungiDB:ASPZODRAFT_76544"/>
<dbReference type="InterPro" id="IPR053143">
    <property type="entry name" value="Arylsulfate_ST"/>
</dbReference>
<feature type="transmembrane region" description="Helical" evidence="1">
    <location>
        <begin position="21"/>
        <end position="43"/>
    </location>
</feature>
<dbReference type="Pfam" id="PF14269">
    <property type="entry name" value="Arylsulfotran_2"/>
    <property type="match status" value="1"/>
</dbReference>
<dbReference type="InterPro" id="IPR039535">
    <property type="entry name" value="ASST-like"/>
</dbReference>
<name>A0A1L9S5T4_9EURO</name>
<keyword evidence="1" id="KW-1133">Transmembrane helix</keyword>
<evidence type="ECO:0000313" key="3">
    <source>
        <dbReference type="Proteomes" id="UP000184188"/>
    </source>
</evidence>
<dbReference type="PANTHER" id="PTHR35340">
    <property type="entry name" value="PQQ ENZYME REPEAT PROTEIN-RELATED"/>
    <property type="match status" value="1"/>
</dbReference>
<gene>
    <name evidence="2" type="ORF">ASPZODRAFT_76544</name>
</gene>
<accession>A0A1L9S5T4</accession>